<dbReference type="Proteomes" id="UP000596661">
    <property type="component" value="Chromosome 6"/>
</dbReference>
<name>A0A803PVX5_CANSA</name>
<evidence type="ECO:0000313" key="1">
    <source>
        <dbReference type="EnsemblPlants" id="cds.evm.model.06.1768"/>
    </source>
</evidence>
<proteinExistence type="predicted"/>
<dbReference type="EMBL" id="UZAU01000618">
    <property type="status" value="NOT_ANNOTATED_CDS"/>
    <property type="molecule type" value="Genomic_DNA"/>
</dbReference>
<reference evidence="1" key="2">
    <citation type="submission" date="2021-03" db="UniProtKB">
        <authorList>
            <consortium name="EnsemblPlants"/>
        </authorList>
    </citation>
    <scope>IDENTIFICATION</scope>
</reference>
<accession>A0A803PVX5</accession>
<keyword evidence="2" id="KW-1185">Reference proteome</keyword>
<dbReference type="Gramene" id="evm.model.06.1768">
    <property type="protein sequence ID" value="cds.evm.model.06.1768"/>
    <property type="gene ID" value="evm.TU.06.1768"/>
</dbReference>
<organism evidence="1 2">
    <name type="scientific">Cannabis sativa</name>
    <name type="common">Hemp</name>
    <name type="synonym">Marijuana</name>
    <dbReference type="NCBI Taxonomy" id="3483"/>
    <lineage>
        <taxon>Eukaryota</taxon>
        <taxon>Viridiplantae</taxon>
        <taxon>Streptophyta</taxon>
        <taxon>Embryophyta</taxon>
        <taxon>Tracheophyta</taxon>
        <taxon>Spermatophyta</taxon>
        <taxon>Magnoliopsida</taxon>
        <taxon>eudicotyledons</taxon>
        <taxon>Gunneridae</taxon>
        <taxon>Pentapetalae</taxon>
        <taxon>rosids</taxon>
        <taxon>fabids</taxon>
        <taxon>Rosales</taxon>
        <taxon>Cannabaceae</taxon>
        <taxon>Cannabis</taxon>
    </lineage>
</organism>
<reference evidence="1" key="1">
    <citation type="submission" date="2018-11" db="EMBL/GenBank/DDBJ databases">
        <authorList>
            <person name="Grassa J C."/>
        </authorList>
    </citation>
    <scope>NUCLEOTIDE SEQUENCE [LARGE SCALE GENOMIC DNA]</scope>
</reference>
<evidence type="ECO:0000313" key="2">
    <source>
        <dbReference type="Proteomes" id="UP000596661"/>
    </source>
</evidence>
<dbReference type="AlphaFoldDB" id="A0A803PVX5"/>
<sequence>MGDELKHLTTLADGLNVDEDEIWDSNEETAQKKWKKEVGWSMEIIAKEKGCTVVGLSFEDKVLAEKTYKKSTFNVGGGLRKRTTACRNSPELMVTGEVGKTSDVWKVRKWKRRMRESNWRVQELVQKKLGLGNSKTFKALHSRVAELKPTLNFISKSKLSNSQADSVARNLTFEKYFKVDRIGLSRGLLLLWDKSLKWWCSDHKAMILDTEDMSNSNKIRKMWRSRFHFEDAWCDEEDCSTIIE</sequence>
<protein>
    <submittedName>
        <fullName evidence="1">Uncharacterized protein</fullName>
    </submittedName>
</protein>
<dbReference type="EnsemblPlants" id="evm.model.06.1768">
    <property type="protein sequence ID" value="cds.evm.model.06.1768"/>
    <property type="gene ID" value="evm.TU.06.1768"/>
</dbReference>